<feature type="compositionally biased region" description="Low complexity" evidence="1">
    <location>
        <begin position="131"/>
        <end position="140"/>
    </location>
</feature>
<proteinExistence type="predicted"/>
<feature type="domain" description="Nrap protein" evidence="2">
    <location>
        <begin position="11"/>
        <end position="56"/>
    </location>
</feature>
<protein>
    <recommendedName>
        <fullName evidence="2">Nrap protein domain-containing protein</fullName>
    </recommendedName>
</protein>
<reference evidence="3" key="2">
    <citation type="submission" date="2013-10" db="EMBL/GenBank/DDBJ databases">
        <authorList>
            <person name="Aslett M."/>
        </authorList>
    </citation>
    <scope>NUCLEOTIDE SEQUENCE [LARGE SCALE GENOMIC DNA]</scope>
    <source>
        <strain evidence="3">Houghton</strain>
    </source>
</reference>
<evidence type="ECO:0000256" key="1">
    <source>
        <dbReference type="SAM" id="MobiDB-lite"/>
    </source>
</evidence>
<reference evidence="3" key="1">
    <citation type="submission" date="2013-10" db="EMBL/GenBank/DDBJ databases">
        <title>Genomic analysis of the causative agents of coccidiosis in chickens.</title>
        <authorList>
            <person name="Reid A.J."/>
            <person name="Blake D."/>
            <person name="Billington K."/>
            <person name="Browne H."/>
            <person name="Dunn M."/>
            <person name="Hung S."/>
            <person name="Kawahara F."/>
            <person name="Miranda-Saavedra D."/>
            <person name="Mourier T."/>
            <person name="Nagra H."/>
            <person name="Otto T.D."/>
            <person name="Rawlings N."/>
            <person name="Sanchez A."/>
            <person name="Sanders M."/>
            <person name="Subramaniam C."/>
            <person name="Tay Y."/>
            <person name="Dear P."/>
            <person name="Doerig C."/>
            <person name="Gruber A."/>
            <person name="Parkinson J."/>
            <person name="Shirley M."/>
            <person name="Wan K.L."/>
            <person name="Berriman M."/>
            <person name="Tomley F."/>
            <person name="Pain A."/>
        </authorList>
    </citation>
    <scope>NUCLEOTIDE SEQUENCE [LARGE SCALE GENOMIC DNA]</scope>
    <source>
        <strain evidence="3">Houghton</strain>
    </source>
</reference>
<gene>
    <name evidence="3" type="ORF">EPH_0034300</name>
</gene>
<dbReference type="InterPro" id="IPR035082">
    <property type="entry name" value="Nrap_D1"/>
</dbReference>
<accession>U6G7H6</accession>
<dbReference type="VEuPathDB" id="ToxoDB:EPH_0034300"/>
<dbReference type="AlphaFoldDB" id="U6G7H6"/>
<dbReference type="Proteomes" id="UP000018201">
    <property type="component" value="Unassembled WGS sequence"/>
</dbReference>
<organism evidence="3 4">
    <name type="scientific">Eimeria praecox</name>
    <dbReference type="NCBI Taxonomy" id="51316"/>
    <lineage>
        <taxon>Eukaryota</taxon>
        <taxon>Sar</taxon>
        <taxon>Alveolata</taxon>
        <taxon>Apicomplexa</taxon>
        <taxon>Conoidasida</taxon>
        <taxon>Coccidia</taxon>
        <taxon>Eucoccidiorida</taxon>
        <taxon>Eimeriorina</taxon>
        <taxon>Eimeriidae</taxon>
        <taxon>Eimeria</taxon>
    </lineage>
</organism>
<dbReference type="OrthoDB" id="10251401at2759"/>
<keyword evidence="4" id="KW-1185">Reference proteome</keyword>
<sequence>MGPPAFSRNLDLAVELPEDALDKRDYLNYRYLAKRAAYVDLLHCQLQEALAKQQQRQQQQWAWARACKRAGLRVEVEVRPWRLDGVKTVLCVKFLPLEKKTQIDKDAAAEDSSTAAAAATDAADTKEARSQQRLSRQLQSWEIAGG</sequence>
<evidence type="ECO:0000313" key="3">
    <source>
        <dbReference type="EMBL" id="CDI74544.1"/>
    </source>
</evidence>
<evidence type="ECO:0000259" key="2">
    <source>
        <dbReference type="Pfam" id="PF03813"/>
    </source>
</evidence>
<feature type="region of interest" description="Disordered" evidence="1">
    <location>
        <begin position="116"/>
        <end position="146"/>
    </location>
</feature>
<evidence type="ECO:0000313" key="4">
    <source>
        <dbReference type="Proteomes" id="UP000018201"/>
    </source>
</evidence>
<name>U6G7H6_9EIME</name>
<dbReference type="Pfam" id="PF03813">
    <property type="entry name" value="Nrap"/>
    <property type="match status" value="1"/>
</dbReference>
<dbReference type="EMBL" id="HG690418">
    <property type="protein sequence ID" value="CDI74544.1"/>
    <property type="molecule type" value="Genomic_DNA"/>
</dbReference>